<sequence length="58" mass="6410">MTVQAVGGHEYTDEQTQELVREAVAVDAHNSSLLIKTKHPFRVHAKYCPMCGGKLEGK</sequence>
<gene>
    <name evidence="1" type="ORF">LSI01_08110</name>
</gene>
<name>A0A510VUQ3_9LACO</name>
<comment type="caution">
    <text evidence="1">The sequence shown here is derived from an EMBL/GenBank/DDBJ whole genome shotgun (WGS) entry which is preliminary data.</text>
</comment>
<dbReference type="EMBL" id="BJUD01000011">
    <property type="protein sequence ID" value="GEK28500.1"/>
    <property type="molecule type" value="Genomic_DNA"/>
</dbReference>
<dbReference type="Proteomes" id="UP000321429">
    <property type="component" value="Unassembled WGS sequence"/>
</dbReference>
<evidence type="ECO:0000313" key="1">
    <source>
        <dbReference type="EMBL" id="GEK28500.1"/>
    </source>
</evidence>
<proteinExistence type="predicted"/>
<protein>
    <submittedName>
        <fullName evidence="1">Uncharacterized protein</fullName>
    </submittedName>
</protein>
<organism evidence="1 2">
    <name type="scientific">Furfurilactobacillus siliginis</name>
    <dbReference type="NCBI Taxonomy" id="348151"/>
    <lineage>
        <taxon>Bacteria</taxon>
        <taxon>Bacillati</taxon>
        <taxon>Bacillota</taxon>
        <taxon>Bacilli</taxon>
        <taxon>Lactobacillales</taxon>
        <taxon>Lactobacillaceae</taxon>
        <taxon>Furfurilactobacillus</taxon>
    </lineage>
</organism>
<accession>A0A510VUQ3</accession>
<dbReference type="AlphaFoldDB" id="A0A510VUQ3"/>
<evidence type="ECO:0000313" key="2">
    <source>
        <dbReference type="Proteomes" id="UP000321429"/>
    </source>
</evidence>
<reference evidence="1 2" key="1">
    <citation type="submission" date="2019-07" db="EMBL/GenBank/DDBJ databases">
        <title>Whole genome shotgun sequence of Lactobacillus siliginis NBRC 101315.</title>
        <authorList>
            <person name="Hosoyama A."/>
            <person name="Uohara A."/>
            <person name="Ohji S."/>
            <person name="Ichikawa N."/>
        </authorList>
    </citation>
    <scope>NUCLEOTIDE SEQUENCE [LARGE SCALE GENOMIC DNA]</scope>
    <source>
        <strain evidence="1 2">NBRC 101315</strain>
    </source>
</reference>